<proteinExistence type="predicted"/>
<gene>
    <name evidence="5" type="ORF">Cabys_2135</name>
    <name evidence="6" type="ORF">Calab_3243</name>
</gene>
<dbReference type="SMART" id="SM00448">
    <property type="entry name" value="REC"/>
    <property type="match status" value="1"/>
</dbReference>
<dbReference type="EMBL" id="CP018099">
    <property type="protein sequence ID" value="APF18884.1"/>
    <property type="molecule type" value="Genomic_DNA"/>
</dbReference>
<dbReference type="STRING" id="880073.Cabys_2135"/>
<organism evidence="6 7">
    <name type="scientific">Caldithrix abyssi DSM 13497</name>
    <dbReference type="NCBI Taxonomy" id="880073"/>
    <lineage>
        <taxon>Bacteria</taxon>
        <taxon>Pseudomonadati</taxon>
        <taxon>Calditrichota</taxon>
        <taxon>Calditrichia</taxon>
        <taxon>Calditrichales</taxon>
        <taxon>Calditrichaceae</taxon>
        <taxon>Caldithrix</taxon>
    </lineage>
</organism>
<accession>H1XV14</accession>
<dbReference type="AlphaFoldDB" id="H1XV14"/>
<dbReference type="Proteomes" id="UP000183868">
    <property type="component" value="Chromosome"/>
</dbReference>
<dbReference type="InterPro" id="IPR043128">
    <property type="entry name" value="Rev_trsase/Diguanyl_cyclase"/>
</dbReference>
<dbReference type="PROSITE" id="PS50110">
    <property type="entry name" value="RESPONSE_REGULATORY"/>
    <property type="match status" value="1"/>
</dbReference>
<sequence precursor="true">MVDRFHILIVDNDENDLFLWRMIVEGFGHQVSTARSGQETFRFLEKQIPDLILLDLKMPGMSGIEVSKQLRELPAYQNIPIIMLTSSDDLGDKLQSFEQGVDDYVTKEMEPLEISKRIEAVLKRYHKTLDTNPLTHLPGNNAIQKELQRRIDAGLKFAVVYCDLDHFKAFNDAYGFVEGDRVIQFTADLLRNILKEKGNQEDFLGHVGGDDFVFLTTPDKVDLLCGAIVQTFPQGVKQFYSEDDLKQGYITAKNRRGERETFPLMSISLAVVTNEHRSLSSVAEISRVASEIKKLAKSKSGSNYVVDQRKN</sequence>
<dbReference type="PANTHER" id="PTHR44591">
    <property type="entry name" value="STRESS RESPONSE REGULATOR PROTEIN 1"/>
    <property type="match status" value="1"/>
</dbReference>
<dbReference type="PaxDb" id="880073-Calab_3243"/>
<dbReference type="InterPro" id="IPR011006">
    <property type="entry name" value="CheY-like_superfamily"/>
</dbReference>
<evidence type="ECO:0000313" key="5">
    <source>
        <dbReference type="EMBL" id="APF18884.1"/>
    </source>
</evidence>
<feature type="domain" description="GGDEF" evidence="4">
    <location>
        <begin position="155"/>
        <end position="310"/>
    </location>
</feature>
<keyword evidence="1 2" id="KW-0597">Phosphoprotein</keyword>
<dbReference type="Gene3D" id="3.30.70.270">
    <property type="match status" value="1"/>
</dbReference>
<dbReference type="OrthoDB" id="9813903at2"/>
<evidence type="ECO:0000259" key="3">
    <source>
        <dbReference type="PROSITE" id="PS50110"/>
    </source>
</evidence>
<dbReference type="eggNOG" id="COG3706">
    <property type="taxonomic scope" value="Bacteria"/>
</dbReference>
<dbReference type="PANTHER" id="PTHR44591:SF3">
    <property type="entry name" value="RESPONSE REGULATORY DOMAIN-CONTAINING PROTEIN"/>
    <property type="match status" value="1"/>
</dbReference>
<dbReference type="InterPro" id="IPR029787">
    <property type="entry name" value="Nucleotide_cyclase"/>
</dbReference>
<reference evidence="5 8" key="2">
    <citation type="submission" date="2016-11" db="EMBL/GenBank/DDBJ databases">
        <title>Genomic analysis of Caldithrix abyssi and proposal of a novel bacterial phylum Caldithrichaeota.</title>
        <authorList>
            <person name="Kublanov I."/>
            <person name="Sigalova O."/>
            <person name="Gavrilov S."/>
            <person name="Lebedinsky A."/>
            <person name="Ivanova N."/>
            <person name="Daum C."/>
            <person name="Reddy T."/>
            <person name="Klenk H.P."/>
            <person name="Goker M."/>
            <person name="Reva O."/>
            <person name="Miroshnichenko M."/>
            <person name="Kyprides N."/>
            <person name="Woyke T."/>
            <person name="Gelfand M."/>
        </authorList>
    </citation>
    <scope>NUCLEOTIDE SEQUENCE [LARGE SCALE GENOMIC DNA]</scope>
    <source>
        <strain evidence="5 8">LF13</strain>
    </source>
</reference>
<dbReference type="Proteomes" id="UP000004671">
    <property type="component" value="Chromosome"/>
</dbReference>
<dbReference type="GO" id="GO:0000160">
    <property type="term" value="P:phosphorelay signal transduction system"/>
    <property type="evidence" value="ECO:0007669"/>
    <property type="project" value="InterPro"/>
</dbReference>
<dbReference type="SUPFAM" id="SSF52172">
    <property type="entry name" value="CheY-like"/>
    <property type="match status" value="1"/>
</dbReference>
<evidence type="ECO:0000256" key="2">
    <source>
        <dbReference type="PROSITE-ProRule" id="PRU00169"/>
    </source>
</evidence>
<dbReference type="Gene3D" id="3.40.50.2300">
    <property type="match status" value="1"/>
</dbReference>
<dbReference type="InParanoid" id="H1XV14"/>
<feature type="modified residue" description="4-aspartylphosphate" evidence="2">
    <location>
        <position position="55"/>
    </location>
</feature>
<dbReference type="Pfam" id="PF00990">
    <property type="entry name" value="GGDEF"/>
    <property type="match status" value="1"/>
</dbReference>
<dbReference type="Pfam" id="PF00072">
    <property type="entry name" value="Response_reg"/>
    <property type="match status" value="1"/>
</dbReference>
<dbReference type="HOGENOM" id="CLU_000445_11_7_0"/>
<reference evidence="6 7" key="1">
    <citation type="submission" date="2011-09" db="EMBL/GenBank/DDBJ databases">
        <title>The permanent draft genome of Caldithrix abyssi DSM 13497.</title>
        <authorList>
            <consortium name="US DOE Joint Genome Institute (JGI-PGF)"/>
            <person name="Lucas S."/>
            <person name="Han J."/>
            <person name="Lapidus A."/>
            <person name="Bruce D."/>
            <person name="Goodwin L."/>
            <person name="Pitluck S."/>
            <person name="Peters L."/>
            <person name="Kyrpides N."/>
            <person name="Mavromatis K."/>
            <person name="Ivanova N."/>
            <person name="Mikhailova N."/>
            <person name="Chertkov O."/>
            <person name="Detter J.C."/>
            <person name="Tapia R."/>
            <person name="Han C."/>
            <person name="Land M."/>
            <person name="Hauser L."/>
            <person name="Markowitz V."/>
            <person name="Cheng J.-F."/>
            <person name="Hugenholtz P."/>
            <person name="Woyke T."/>
            <person name="Wu D."/>
            <person name="Spring S."/>
            <person name="Brambilla E."/>
            <person name="Klenk H.-P."/>
            <person name="Eisen J.A."/>
        </authorList>
    </citation>
    <scope>NUCLEOTIDE SEQUENCE [LARGE SCALE GENOMIC DNA]</scope>
    <source>
        <strain evidence="6 7">DSM 13497</strain>
    </source>
</reference>
<feature type="domain" description="Response regulatory" evidence="3">
    <location>
        <begin position="6"/>
        <end position="122"/>
    </location>
</feature>
<name>H1XV14_CALAY</name>
<evidence type="ECO:0000259" key="4">
    <source>
        <dbReference type="PROSITE" id="PS50887"/>
    </source>
</evidence>
<dbReference type="NCBIfam" id="TIGR00254">
    <property type="entry name" value="GGDEF"/>
    <property type="match status" value="1"/>
</dbReference>
<dbReference type="EMBL" id="CM001402">
    <property type="protein sequence ID" value="EHO42847.1"/>
    <property type="molecule type" value="Genomic_DNA"/>
</dbReference>
<dbReference type="SUPFAM" id="SSF55073">
    <property type="entry name" value="Nucleotide cyclase"/>
    <property type="match status" value="1"/>
</dbReference>
<dbReference type="RefSeq" id="WP_006930210.1">
    <property type="nucleotide sequence ID" value="NZ_CM001402.1"/>
</dbReference>
<protein>
    <submittedName>
        <fullName evidence="5">Diguanylate cyclase (GGDEF) domain-containing protein</fullName>
    </submittedName>
    <submittedName>
        <fullName evidence="6">Response regulator receiver modulated diguanylate cyclase</fullName>
    </submittedName>
</protein>
<evidence type="ECO:0000313" key="8">
    <source>
        <dbReference type="Proteomes" id="UP000183868"/>
    </source>
</evidence>
<dbReference type="CDD" id="cd01949">
    <property type="entry name" value="GGDEF"/>
    <property type="match status" value="1"/>
</dbReference>
<dbReference type="InterPro" id="IPR050595">
    <property type="entry name" value="Bact_response_regulator"/>
</dbReference>
<evidence type="ECO:0000256" key="1">
    <source>
        <dbReference type="ARBA" id="ARBA00022553"/>
    </source>
</evidence>
<dbReference type="SMART" id="SM00267">
    <property type="entry name" value="GGDEF"/>
    <property type="match status" value="1"/>
</dbReference>
<evidence type="ECO:0000313" key="6">
    <source>
        <dbReference type="EMBL" id="EHO42847.1"/>
    </source>
</evidence>
<evidence type="ECO:0000313" key="7">
    <source>
        <dbReference type="Proteomes" id="UP000004671"/>
    </source>
</evidence>
<dbReference type="InterPro" id="IPR000160">
    <property type="entry name" value="GGDEF_dom"/>
</dbReference>
<dbReference type="InterPro" id="IPR001789">
    <property type="entry name" value="Sig_transdc_resp-reg_receiver"/>
</dbReference>
<dbReference type="KEGG" id="caby:Cabys_2135"/>
<keyword evidence="7" id="KW-1185">Reference proteome</keyword>
<dbReference type="PROSITE" id="PS50887">
    <property type="entry name" value="GGDEF"/>
    <property type="match status" value="1"/>
</dbReference>